<dbReference type="Proteomes" id="UP000693946">
    <property type="component" value="Linkage Group LG2"/>
</dbReference>
<comment type="caution">
    <text evidence="2">The sequence shown here is derived from an EMBL/GenBank/DDBJ whole genome shotgun (WGS) entry which is preliminary data.</text>
</comment>
<evidence type="ECO:0000313" key="2">
    <source>
        <dbReference type="EMBL" id="KAG7502868.1"/>
    </source>
</evidence>
<accession>A0AAV6RBZ0</accession>
<protein>
    <submittedName>
        <fullName evidence="2">Uncharacterized protein</fullName>
    </submittedName>
</protein>
<organism evidence="2 3">
    <name type="scientific">Solea senegalensis</name>
    <name type="common">Senegalese sole</name>
    <dbReference type="NCBI Taxonomy" id="28829"/>
    <lineage>
        <taxon>Eukaryota</taxon>
        <taxon>Metazoa</taxon>
        <taxon>Chordata</taxon>
        <taxon>Craniata</taxon>
        <taxon>Vertebrata</taxon>
        <taxon>Euteleostomi</taxon>
        <taxon>Actinopterygii</taxon>
        <taxon>Neopterygii</taxon>
        <taxon>Teleostei</taxon>
        <taxon>Neoteleostei</taxon>
        <taxon>Acanthomorphata</taxon>
        <taxon>Carangaria</taxon>
        <taxon>Pleuronectiformes</taxon>
        <taxon>Pleuronectoidei</taxon>
        <taxon>Soleidae</taxon>
        <taxon>Solea</taxon>
    </lineage>
</organism>
<keyword evidence="3" id="KW-1185">Reference proteome</keyword>
<evidence type="ECO:0000256" key="1">
    <source>
        <dbReference type="SAM" id="MobiDB-lite"/>
    </source>
</evidence>
<sequence length="138" mass="15570">MTSPYETFAFDIQCAVKSSGGPEGKRMQSDKRLKFPKTLSRLHRCYQIMEWNFTSTPQMWGTLTRRWRSLHWTDFSGSTAVSHPAFVVSPSCADHATLDEQERSHFIKDSSQDGVKKPGLLSNTDSSISIRATPTLRG</sequence>
<gene>
    <name evidence="2" type="ORF">JOB18_027919</name>
</gene>
<dbReference type="AlphaFoldDB" id="A0AAV6RBZ0"/>
<reference evidence="2 3" key="1">
    <citation type="journal article" date="2021" name="Sci. Rep.">
        <title>Chromosome anchoring in Senegalese sole (Solea senegalensis) reveals sex-associated markers and genome rearrangements in flatfish.</title>
        <authorList>
            <person name="Guerrero-Cozar I."/>
            <person name="Gomez-Garrido J."/>
            <person name="Berbel C."/>
            <person name="Martinez-Blanch J.F."/>
            <person name="Alioto T."/>
            <person name="Claros M.G."/>
            <person name="Gagnaire P.A."/>
            <person name="Manchado M."/>
        </authorList>
    </citation>
    <scope>NUCLEOTIDE SEQUENCE [LARGE SCALE GENOMIC DNA]</scope>
    <source>
        <strain evidence="2">Sse05_10M</strain>
    </source>
</reference>
<feature type="region of interest" description="Disordered" evidence="1">
    <location>
        <begin position="103"/>
        <end position="125"/>
    </location>
</feature>
<proteinExistence type="predicted"/>
<evidence type="ECO:0000313" key="3">
    <source>
        <dbReference type="Proteomes" id="UP000693946"/>
    </source>
</evidence>
<feature type="compositionally biased region" description="Basic and acidic residues" evidence="1">
    <location>
        <begin position="103"/>
        <end position="116"/>
    </location>
</feature>
<name>A0AAV6RBZ0_SOLSE</name>
<dbReference type="EMBL" id="JAGKHQ010000012">
    <property type="protein sequence ID" value="KAG7502868.1"/>
    <property type="molecule type" value="Genomic_DNA"/>
</dbReference>